<name>A0A317XGY7_9EURO</name>
<comment type="caution">
    <text evidence="1">The sequence shown here is derived from an EMBL/GenBank/DDBJ whole genome shotgun (WGS) entry which is preliminary data.</text>
</comment>
<accession>A0A317XGY7</accession>
<dbReference type="EMBL" id="MSFK01000001">
    <property type="protein sequence ID" value="PWY96668.1"/>
    <property type="molecule type" value="Genomic_DNA"/>
</dbReference>
<dbReference type="Pfam" id="PF12311">
    <property type="entry name" value="DUF3632"/>
    <property type="match status" value="1"/>
</dbReference>
<dbReference type="Proteomes" id="UP000246702">
    <property type="component" value="Unassembled WGS sequence"/>
</dbReference>
<sequence>MSTLIQNPDYVPSARTSPLALKLYDQPWDDDNDALFIKHTLEFLVTGQITPQEAATTIDTHITTDCATRHTALMARPDPRNLTPEEEAQNLTMYQIAPNPKVWMEMFFKAITKLCSAFPPYHAGQNALVEMFQILHGMERHEVLYGRPPIDPAKKYSTVTMWALEENDGNWEESADYFDFEIVYVLAPYRLRNYNSAMARLTTLGLVNCGWMAALRHLLPGDYEYPDLMKRPIDGPNKLGNYMLAAAEWVVRVDECRFVYRECSKRERIPEVYRAMWSMERWREWKKQFGFVHGDERFKEEYRDVAGRAYRMMDEVENENMHSG</sequence>
<dbReference type="RefSeq" id="XP_025473429.1">
    <property type="nucleotide sequence ID" value="XM_025616885.1"/>
</dbReference>
<keyword evidence="2" id="KW-1185">Reference proteome</keyword>
<evidence type="ECO:0000313" key="1">
    <source>
        <dbReference type="EMBL" id="PWY96668.1"/>
    </source>
</evidence>
<dbReference type="STRING" id="1450535.A0A317XGY7"/>
<dbReference type="OrthoDB" id="3350591at2759"/>
<organism evidence="1 2">
    <name type="scientific">Aspergillus sclerotioniger CBS 115572</name>
    <dbReference type="NCBI Taxonomy" id="1450535"/>
    <lineage>
        <taxon>Eukaryota</taxon>
        <taxon>Fungi</taxon>
        <taxon>Dikarya</taxon>
        <taxon>Ascomycota</taxon>
        <taxon>Pezizomycotina</taxon>
        <taxon>Eurotiomycetes</taxon>
        <taxon>Eurotiomycetidae</taxon>
        <taxon>Eurotiales</taxon>
        <taxon>Aspergillaceae</taxon>
        <taxon>Aspergillus</taxon>
        <taxon>Aspergillus subgen. Circumdati</taxon>
    </lineage>
</organism>
<dbReference type="GeneID" id="37119028"/>
<dbReference type="InterPro" id="IPR022085">
    <property type="entry name" value="OpdG"/>
</dbReference>
<evidence type="ECO:0000313" key="2">
    <source>
        <dbReference type="Proteomes" id="UP000246702"/>
    </source>
</evidence>
<proteinExistence type="predicted"/>
<dbReference type="AlphaFoldDB" id="A0A317XGY7"/>
<gene>
    <name evidence="1" type="ORF">BO94DRAFT_619760</name>
</gene>
<protein>
    <submittedName>
        <fullName evidence="1">Uncharacterized protein</fullName>
    </submittedName>
</protein>
<reference evidence="1 2" key="1">
    <citation type="submission" date="2016-12" db="EMBL/GenBank/DDBJ databases">
        <title>The genomes of Aspergillus section Nigri reveals drivers in fungal speciation.</title>
        <authorList>
            <consortium name="DOE Joint Genome Institute"/>
            <person name="Vesth T.C."/>
            <person name="Nybo J."/>
            <person name="Theobald S."/>
            <person name="Brandl J."/>
            <person name="Frisvad J.C."/>
            <person name="Nielsen K.F."/>
            <person name="Lyhne E.K."/>
            <person name="Kogle M.E."/>
            <person name="Kuo A."/>
            <person name="Riley R."/>
            <person name="Clum A."/>
            <person name="Nolan M."/>
            <person name="Lipzen A."/>
            <person name="Salamov A."/>
            <person name="Henrissat B."/>
            <person name="Wiebenga A."/>
            <person name="De Vries R.P."/>
            <person name="Grigoriev I.V."/>
            <person name="Mortensen U.H."/>
            <person name="Andersen M.R."/>
            <person name="Baker S.E."/>
        </authorList>
    </citation>
    <scope>NUCLEOTIDE SEQUENCE [LARGE SCALE GENOMIC DNA]</scope>
    <source>
        <strain evidence="1 2">CBS 115572</strain>
    </source>
</reference>